<dbReference type="InterPro" id="IPR050177">
    <property type="entry name" value="Lipid_A_modif_metabolic_enz"/>
</dbReference>
<dbReference type="Pfam" id="PF01370">
    <property type="entry name" value="Epimerase"/>
    <property type="match status" value="1"/>
</dbReference>
<dbReference type="Gene3D" id="3.40.50.720">
    <property type="entry name" value="NAD(P)-binding Rossmann-like Domain"/>
    <property type="match status" value="1"/>
</dbReference>
<proteinExistence type="predicted"/>
<gene>
    <name evidence="2" type="ORF">GCM10011399_04880</name>
</gene>
<dbReference type="PANTHER" id="PTHR43245:SF13">
    <property type="entry name" value="UDP-D-APIOSE_UDP-D-XYLOSE SYNTHASE 2"/>
    <property type="match status" value="1"/>
</dbReference>
<dbReference type="InterPro" id="IPR036291">
    <property type="entry name" value="NAD(P)-bd_dom_sf"/>
</dbReference>
<reference evidence="2 3" key="1">
    <citation type="journal article" date="2014" name="Int. J. Syst. Evol. Microbiol.">
        <title>Complete genome sequence of Corynebacterium casei LMG S-19264T (=DSM 44701T), isolated from a smear-ripened cheese.</title>
        <authorList>
            <consortium name="US DOE Joint Genome Institute (JGI-PGF)"/>
            <person name="Walter F."/>
            <person name="Albersmeier A."/>
            <person name="Kalinowski J."/>
            <person name="Ruckert C."/>
        </authorList>
    </citation>
    <scope>NUCLEOTIDE SEQUENCE [LARGE SCALE GENOMIC DNA]</scope>
    <source>
        <strain evidence="2 3">CGMCC 1.12976</strain>
    </source>
</reference>
<accession>A0A917B1V6</accession>
<dbReference type="PANTHER" id="PTHR43245">
    <property type="entry name" value="BIFUNCTIONAL POLYMYXIN RESISTANCE PROTEIN ARNA"/>
    <property type="match status" value="1"/>
</dbReference>
<sequence>MTVATWVVGSGGLLGKALMRQIAARDHWQLLPPEPLDWLDQRSVFETSTSQLRLLFGQLGPDDEWCVLWVAGSGVIGTSRDHLNLEREQFRDVLGLIEKSARDAGVTSRGTVFLASSAGGVYGGSANPPYTENTAAVPLSPYGETKLAMEAELDRFASSSGVSVLKGRIANLYGPGQKLSKMQGLISTLAKAQFSPTPASIFVPLDTVRDYLFVDDCAQLICDAIDMLRQTAALVGPINVTKILASGEGVTIGALVGYFQALTRRRPHVMLGSSPTISMQALDLRLKSVVWPELDERSLTSLPAGIHATMLDILAHIQGSQNEV</sequence>
<dbReference type="Proteomes" id="UP000598775">
    <property type="component" value="Unassembled WGS sequence"/>
</dbReference>
<evidence type="ECO:0000313" key="2">
    <source>
        <dbReference type="EMBL" id="GGF14033.1"/>
    </source>
</evidence>
<evidence type="ECO:0000259" key="1">
    <source>
        <dbReference type="Pfam" id="PF01370"/>
    </source>
</evidence>
<dbReference type="RefSeq" id="WP_188673104.1">
    <property type="nucleotide sequence ID" value="NZ_BMGP01000001.1"/>
</dbReference>
<dbReference type="EMBL" id="BMGP01000001">
    <property type="protein sequence ID" value="GGF14033.1"/>
    <property type="molecule type" value="Genomic_DNA"/>
</dbReference>
<feature type="domain" description="NAD-dependent epimerase/dehydratase" evidence="1">
    <location>
        <begin position="7"/>
        <end position="227"/>
    </location>
</feature>
<dbReference type="InterPro" id="IPR001509">
    <property type="entry name" value="Epimerase_deHydtase"/>
</dbReference>
<protein>
    <recommendedName>
        <fullName evidence="1">NAD-dependent epimerase/dehydratase domain-containing protein</fullName>
    </recommendedName>
</protein>
<keyword evidence="3" id="KW-1185">Reference proteome</keyword>
<comment type="caution">
    <text evidence="2">The sequence shown here is derived from an EMBL/GenBank/DDBJ whole genome shotgun (WGS) entry which is preliminary data.</text>
</comment>
<dbReference type="AlphaFoldDB" id="A0A917B1V6"/>
<name>A0A917B1V6_9MICO</name>
<organism evidence="2 3">
    <name type="scientific">Subtercola lobariae</name>
    <dbReference type="NCBI Taxonomy" id="1588641"/>
    <lineage>
        <taxon>Bacteria</taxon>
        <taxon>Bacillati</taxon>
        <taxon>Actinomycetota</taxon>
        <taxon>Actinomycetes</taxon>
        <taxon>Micrococcales</taxon>
        <taxon>Microbacteriaceae</taxon>
        <taxon>Subtercola</taxon>
    </lineage>
</organism>
<dbReference type="SUPFAM" id="SSF51735">
    <property type="entry name" value="NAD(P)-binding Rossmann-fold domains"/>
    <property type="match status" value="1"/>
</dbReference>
<evidence type="ECO:0000313" key="3">
    <source>
        <dbReference type="Proteomes" id="UP000598775"/>
    </source>
</evidence>